<sequence>MHIIKLNAIDSTNAYLKAISVKKVPKDFTVVVAEEQTKGRGQMGAHWQSETSKNLTLSLFKEVSFLKVEQQFYISKVVALAIIKTLEILNIPKLSIKWPNDILSANKKISGVLIENVIKNNKLQGSIVGIGLNINQKFFNNLPKASSLHLLTGVVYNKDEVMSLLLKQLEFYFRKLESLSFKDISEEYESLMFRINKPSTFKALNETQFIGYIKGVSEEGKLQILLEDNIIKAFDLKEVSLEY</sequence>
<feature type="domain" description="BPL/LPL catalytic" evidence="2">
    <location>
        <begin position="1"/>
        <end position="177"/>
    </location>
</feature>
<evidence type="ECO:0000313" key="3">
    <source>
        <dbReference type="EMBL" id="MCC1484665.1"/>
    </source>
</evidence>
<dbReference type="InterPro" id="IPR004408">
    <property type="entry name" value="Biotin_CoA_COase_ligase"/>
</dbReference>
<keyword evidence="4" id="KW-1185">Reference proteome</keyword>
<comment type="caution">
    <text evidence="3">The sequence shown here is derived from an EMBL/GenBank/DDBJ whole genome shotgun (WGS) entry which is preliminary data.</text>
</comment>
<proteinExistence type="predicted"/>
<gene>
    <name evidence="3" type="ORF">J1C55_08700</name>
</gene>
<dbReference type="SUPFAM" id="SSF55681">
    <property type="entry name" value="Class II aaRS and biotin synthetases"/>
    <property type="match status" value="1"/>
</dbReference>
<reference evidence="3" key="2">
    <citation type="submission" date="2021-10" db="EMBL/GenBank/DDBJ databases">
        <title>Genome of Winogradskyella sp. E313.</title>
        <authorList>
            <person name="Zhou Y."/>
        </authorList>
    </citation>
    <scope>NUCLEOTIDE SEQUENCE</scope>
    <source>
        <strain evidence="3">E313</strain>
    </source>
</reference>
<reference evidence="3" key="1">
    <citation type="submission" date="2021-03" db="EMBL/GenBank/DDBJ databases">
        <authorList>
            <person name="Ping X."/>
        </authorList>
    </citation>
    <scope>NUCLEOTIDE SEQUENCE</scope>
    <source>
        <strain evidence="3">E313</strain>
    </source>
</reference>
<organism evidence="3 4">
    <name type="scientific">Winogradskyella immobilis</name>
    <dbReference type="NCBI Taxonomy" id="2816852"/>
    <lineage>
        <taxon>Bacteria</taxon>
        <taxon>Pseudomonadati</taxon>
        <taxon>Bacteroidota</taxon>
        <taxon>Flavobacteriia</taxon>
        <taxon>Flavobacteriales</taxon>
        <taxon>Flavobacteriaceae</taxon>
        <taxon>Winogradskyella</taxon>
    </lineage>
</organism>
<evidence type="ECO:0000259" key="2">
    <source>
        <dbReference type="PROSITE" id="PS51733"/>
    </source>
</evidence>
<dbReference type="PANTHER" id="PTHR12835">
    <property type="entry name" value="BIOTIN PROTEIN LIGASE"/>
    <property type="match status" value="1"/>
</dbReference>
<dbReference type="EC" id="6.3.4.15" evidence="3"/>
<dbReference type="Gene3D" id="3.30.930.10">
    <property type="entry name" value="Bira Bifunctional Protein, Domain 2"/>
    <property type="match status" value="1"/>
</dbReference>
<evidence type="ECO:0000256" key="1">
    <source>
        <dbReference type="ARBA" id="ARBA00022598"/>
    </source>
</evidence>
<dbReference type="PANTHER" id="PTHR12835:SF5">
    <property type="entry name" value="BIOTIN--PROTEIN LIGASE"/>
    <property type="match status" value="1"/>
</dbReference>
<evidence type="ECO:0000313" key="4">
    <source>
        <dbReference type="Proteomes" id="UP000778797"/>
    </source>
</evidence>
<dbReference type="RefSeq" id="WP_227477113.1">
    <property type="nucleotide sequence ID" value="NZ_JAFMPT010000010.1"/>
</dbReference>
<dbReference type="Pfam" id="PF03099">
    <property type="entry name" value="BPL_LplA_LipB"/>
    <property type="match status" value="1"/>
</dbReference>
<accession>A0ABS8ENH7</accession>
<dbReference type="Proteomes" id="UP000778797">
    <property type="component" value="Unassembled WGS sequence"/>
</dbReference>
<dbReference type="CDD" id="cd16442">
    <property type="entry name" value="BPL"/>
    <property type="match status" value="1"/>
</dbReference>
<dbReference type="GO" id="GO:0004077">
    <property type="term" value="F:biotin--[biotin carboxyl-carrier protein] ligase activity"/>
    <property type="evidence" value="ECO:0007669"/>
    <property type="project" value="UniProtKB-EC"/>
</dbReference>
<protein>
    <submittedName>
        <fullName evidence="3">Biotin--[acetyl-CoA-carboxylase] ligase</fullName>
        <ecNumber evidence="3">6.3.4.15</ecNumber>
    </submittedName>
</protein>
<dbReference type="EMBL" id="JAFMPT010000010">
    <property type="protein sequence ID" value="MCC1484665.1"/>
    <property type="molecule type" value="Genomic_DNA"/>
</dbReference>
<dbReference type="InterPro" id="IPR004143">
    <property type="entry name" value="BPL_LPL_catalytic"/>
</dbReference>
<dbReference type="NCBIfam" id="TIGR00121">
    <property type="entry name" value="birA_ligase"/>
    <property type="match status" value="1"/>
</dbReference>
<dbReference type="InterPro" id="IPR045864">
    <property type="entry name" value="aa-tRNA-synth_II/BPL/LPL"/>
</dbReference>
<keyword evidence="1 3" id="KW-0436">Ligase</keyword>
<name>A0ABS8ENH7_9FLAO</name>
<dbReference type="PROSITE" id="PS51733">
    <property type="entry name" value="BPL_LPL_CATALYTIC"/>
    <property type="match status" value="1"/>
</dbReference>